<keyword evidence="1" id="KW-0472">Membrane</keyword>
<dbReference type="Proteomes" id="UP000823990">
    <property type="component" value="Unassembled WGS sequence"/>
</dbReference>
<reference evidence="2" key="1">
    <citation type="journal article" date="2021" name="PeerJ">
        <title>Extensive microbial diversity within the chicken gut microbiome revealed by metagenomics and culture.</title>
        <authorList>
            <person name="Gilroy R."/>
            <person name="Ravi A."/>
            <person name="Getino M."/>
            <person name="Pursley I."/>
            <person name="Horton D.L."/>
            <person name="Alikhan N.F."/>
            <person name="Baker D."/>
            <person name="Gharbi K."/>
            <person name="Hall N."/>
            <person name="Watson M."/>
            <person name="Adriaenssens E.M."/>
            <person name="Foster-Nyarko E."/>
            <person name="Jarju S."/>
            <person name="Secka A."/>
            <person name="Antonio M."/>
            <person name="Oren A."/>
            <person name="Chaudhuri R.R."/>
            <person name="La Ragione R."/>
            <person name="Hildebrand F."/>
            <person name="Pallen M.J."/>
        </authorList>
    </citation>
    <scope>NUCLEOTIDE SEQUENCE</scope>
    <source>
        <strain evidence="2">12435</strain>
    </source>
</reference>
<evidence type="ECO:0000313" key="3">
    <source>
        <dbReference type="Proteomes" id="UP000823990"/>
    </source>
</evidence>
<evidence type="ECO:0000313" key="2">
    <source>
        <dbReference type="EMBL" id="HIW01847.1"/>
    </source>
</evidence>
<proteinExistence type="predicted"/>
<accession>A0A9D1Q0B9</accession>
<feature type="transmembrane region" description="Helical" evidence="1">
    <location>
        <begin position="12"/>
        <end position="34"/>
    </location>
</feature>
<feature type="transmembrane region" description="Helical" evidence="1">
    <location>
        <begin position="111"/>
        <end position="140"/>
    </location>
</feature>
<feature type="transmembrane region" description="Helical" evidence="1">
    <location>
        <begin position="81"/>
        <end position="99"/>
    </location>
</feature>
<evidence type="ECO:0000256" key="1">
    <source>
        <dbReference type="SAM" id="Phobius"/>
    </source>
</evidence>
<feature type="transmembrane region" description="Helical" evidence="1">
    <location>
        <begin position="55"/>
        <end position="75"/>
    </location>
</feature>
<keyword evidence="1" id="KW-0812">Transmembrane</keyword>
<sequence length="735" mass="83234">MPVETTSTIPEAAIYAVTAVCLALTIALVAYVAIRLVSANGRERLSYLRRFRNGQFAIIYAIAIPMGVLAFMYTGYGFGGALLYSVYTVVDLVVLKLEYPLYAPLMENNAFFCAVMIVMYVVIVCNAVLFTFSLAGRFIVNRARLLRCKLSRKDIYVVVGGGENNRTLVASAGKGANAVILADPSPEEKDEIYLTGRSLLHFTSDGDLVSVLGKLDGKGRKLNVIVNTGSDEENLILLERVSAYIKKKAEQGVAAEDLKFAAYAFGDPVSASAYMRFEESTKGVIRYVSKYRMTAIDFIDKYPITRFMTDEIDTQNAIVRPDVDVNVAYIGFGKANIKLFLTSVENDCLMTLKDGKYKDKPISYWIFDKRESDGEKNLNHNYHRYANEMLAYGFVPERDYFELPPYPADTEPSSEHFLKEDINSRAFYLDLRSRLKAKAGRRAYNYIVIAFGTDMENLDLAEKISAKLREWNMDGYTHVFVKIRSGRFARSVVCSDKAYTSSFNVFGVEDEVVYDIAKITREKTEAMAMRRHVRYSAAGADEGMTEEEIVRVAKKKWYGKWVQVQRESNTYACLALRMKLNLMGYDYVPADEEGEDVSAEFAERYFAGDPPKYEADGVTIDYGDCEFRTDTIRARYAMQEHQRWNAYMICNGYIPATKEEAVTADKTELMRRRKHGNLTTFAGLIDYRNYAAERRGTDPATEDVIKYDYQLMDYAADLLGSCGYKIVRRATEKSH</sequence>
<organism evidence="2 3">
    <name type="scientific">Candidatus Protoclostridium stercorigallinarum</name>
    <dbReference type="NCBI Taxonomy" id="2838741"/>
    <lineage>
        <taxon>Bacteria</taxon>
        <taxon>Bacillati</taxon>
        <taxon>Bacillota</taxon>
        <taxon>Clostridia</taxon>
        <taxon>Candidatus Protoclostridium</taxon>
    </lineage>
</organism>
<dbReference type="AlphaFoldDB" id="A0A9D1Q0B9"/>
<comment type="caution">
    <text evidence="2">The sequence shown here is derived from an EMBL/GenBank/DDBJ whole genome shotgun (WGS) entry which is preliminary data.</text>
</comment>
<keyword evidence="1" id="KW-1133">Transmembrane helix</keyword>
<dbReference type="EMBL" id="DXHS01000010">
    <property type="protein sequence ID" value="HIW01847.1"/>
    <property type="molecule type" value="Genomic_DNA"/>
</dbReference>
<protein>
    <submittedName>
        <fullName evidence="2">Uncharacterized protein</fullName>
    </submittedName>
</protein>
<gene>
    <name evidence="2" type="ORF">H9892_00680</name>
</gene>
<reference evidence="2" key="2">
    <citation type="submission" date="2021-04" db="EMBL/GenBank/DDBJ databases">
        <authorList>
            <person name="Gilroy R."/>
        </authorList>
    </citation>
    <scope>NUCLEOTIDE SEQUENCE</scope>
    <source>
        <strain evidence="2">12435</strain>
    </source>
</reference>
<name>A0A9D1Q0B9_9FIRM</name>